<dbReference type="EMBL" id="QTSX02003907">
    <property type="protein sequence ID" value="KAJ9067690.1"/>
    <property type="molecule type" value="Genomic_DNA"/>
</dbReference>
<protein>
    <submittedName>
        <fullName evidence="1">Uncharacterized protein</fullName>
    </submittedName>
</protein>
<comment type="caution">
    <text evidence="1">The sequence shown here is derived from an EMBL/GenBank/DDBJ whole genome shotgun (WGS) entry which is preliminary data.</text>
</comment>
<evidence type="ECO:0000313" key="1">
    <source>
        <dbReference type="EMBL" id="KAJ9067690.1"/>
    </source>
</evidence>
<proteinExistence type="predicted"/>
<sequence>MKNKHMDTVKGSNLDSGELAKERMVSLPGAHGAEQQRHQHLSPMRTPSTIAWVKPLFSTHTFAKKEETYWFGLEEKVSHPYFCDYRFPCKLYANFYLDRTFNTNSSIQNSYEKWYSLATPRPPQGLTVDKSGSMHRNLTITASATRDDEPRYVWFNPIMWGIKATYKKHTISAT</sequence>
<accession>A0ACC2SZ90</accession>
<keyword evidence="2" id="KW-1185">Reference proteome</keyword>
<reference evidence="1" key="1">
    <citation type="submission" date="2022-04" db="EMBL/GenBank/DDBJ databases">
        <title>Genome of the entomopathogenic fungus Entomophthora muscae.</title>
        <authorList>
            <person name="Elya C."/>
            <person name="Lovett B.R."/>
            <person name="Lee E."/>
            <person name="Macias A.M."/>
            <person name="Hajek A.E."/>
            <person name="De Bivort B.L."/>
            <person name="Kasson M.T."/>
            <person name="De Fine Licht H.H."/>
            <person name="Stajich J.E."/>
        </authorList>
    </citation>
    <scope>NUCLEOTIDE SEQUENCE</scope>
    <source>
        <strain evidence="1">Berkeley</strain>
    </source>
</reference>
<organism evidence="1 2">
    <name type="scientific">Entomophthora muscae</name>
    <dbReference type="NCBI Taxonomy" id="34485"/>
    <lineage>
        <taxon>Eukaryota</taxon>
        <taxon>Fungi</taxon>
        <taxon>Fungi incertae sedis</taxon>
        <taxon>Zoopagomycota</taxon>
        <taxon>Entomophthoromycotina</taxon>
        <taxon>Entomophthoromycetes</taxon>
        <taxon>Entomophthorales</taxon>
        <taxon>Entomophthoraceae</taxon>
        <taxon>Entomophthora</taxon>
    </lineage>
</organism>
<evidence type="ECO:0000313" key="2">
    <source>
        <dbReference type="Proteomes" id="UP001165960"/>
    </source>
</evidence>
<dbReference type="Proteomes" id="UP001165960">
    <property type="component" value="Unassembled WGS sequence"/>
</dbReference>
<gene>
    <name evidence="1" type="ORF">DSO57_1036600</name>
</gene>
<name>A0ACC2SZ90_9FUNG</name>